<dbReference type="GO" id="GO:0047982">
    <property type="term" value="F:homocysteine desulfhydrase activity"/>
    <property type="evidence" value="ECO:0007669"/>
    <property type="project" value="UniProtKB-EC"/>
</dbReference>
<dbReference type="EMBL" id="BJZR01000040">
    <property type="protein sequence ID" value="GEO92348.1"/>
    <property type="molecule type" value="Genomic_DNA"/>
</dbReference>
<dbReference type="Gene3D" id="3.90.1150.10">
    <property type="entry name" value="Aspartate Aminotransferase, domain 1"/>
    <property type="match status" value="1"/>
</dbReference>
<dbReference type="GO" id="GO:0018826">
    <property type="term" value="F:methionine gamma-lyase activity"/>
    <property type="evidence" value="ECO:0007669"/>
    <property type="project" value="UniProtKB-EC"/>
</dbReference>
<feature type="modified residue" description="N6-(pyridoxal phosphate)lysine" evidence="8">
    <location>
        <position position="214"/>
    </location>
</feature>
<dbReference type="SUPFAM" id="SSF53383">
    <property type="entry name" value="PLP-dependent transferases"/>
    <property type="match status" value="1"/>
</dbReference>
<evidence type="ECO:0000313" key="13">
    <source>
        <dbReference type="Proteomes" id="UP000321155"/>
    </source>
</evidence>
<dbReference type="InterPro" id="IPR015424">
    <property type="entry name" value="PyrdxlP-dep_Trfase"/>
</dbReference>
<evidence type="ECO:0000313" key="11">
    <source>
        <dbReference type="EMBL" id="GEO92348.1"/>
    </source>
</evidence>
<dbReference type="GO" id="GO:0004123">
    <property type="term" value="F:cystathionine gamma-lyase activity"/>
    <property type="evidence" value="ECO:0007669"/>
    <property type="project" value="TreeGrafter"/>
</dbReference>
<dbReference type="GO" id="GO:0003962">
    <property type="term" value="F:cystathionine gamma-synthase activity"/>
    <property type="evidence" value="ECO:0007669"/>
    <property type="project" value="TreeGrafter"/>
</dbReference>
<sequence length="393" mass="41354">MTARPDDLATALPLHGGPDLRPDTVVVAGGRPAPEHDAPVGPSIVLTSTYRGAGEITAADRAYGRFGNPTWEDLEDVLARLEGARLPGLLYASGLAAVASVLALVPAGGRLVLPRHSYQGSLALAADLEARGLLRVATVDVTDTDAVVAALDGADLLWLESPTNPMLEVADLPALLAAARERGVRTCVDNTFATPLAQRPLELGADVVVHSVTKYLAGHSDVVLGAAVTSDPGLRERLHGHRSLHGAVPGPFEAWLALRGVRTLAVRVERSAATAGELARRLQDHPAVREVRYPGLPGDPGHARAAAQMANFGSVLAIVLDGDAAGAEAVVDALRLWTPATSLGGVESLVERRRRHHEERHSVPETLLRLSVGIENVEDLWADLDRALSGADR</sequence>
<dbReference type="InterPro" id="IPR000277">
    <property type="entry name" value="Cys/Met-Metab_PyrdxlP-dep_enz"/>
</dbReference>
<dbReference type="AlphaFoldDB" id="A0A0U3GJB0"/>
<dbReference type="EC" id="4.4.1.2" evidence="4"/>
<evidence type="ECO:0000313" key="12">
    <source>
        <dbReference type="Proteomes" id="UP000057181"/>
    </source>
</evidence>
<reference evidence="10 12" key="1">
    <citation type="submission" date="2015-11" db="EMBL/GenBank/DDBJ databases">
        <title>Complete Genome Sequence of Kocuria flava strain HO-9041.</title>
        <authorList>
            <person name="Zhou M."/>
            <person name="Dai J."/>
        </authorList>
    </citation>
    <scope>NUCLEOTIDE SEQUENCE [LARGE SCALE GENOMIC DNA]</scope>
    <source>
        <strain evidence="10 12">HO-9041</strain>
    </source>
</reference>
<evidence type="ECO:0000256" key="3">
    <source>
        <dbReference type="ARBA" id="ARBA00022898"/>
    </source>
</evidence>
<evidence type="ECO:0000256" key="6">
    <source>
        <dbReference type="ARBA" id="ARBA00048780"/>
    </source>
</evidence>
<dbReference type="Pfam" id="PF01053">
    <property type="entry name" value="Cys_Met_Meta_PP"/>
    <property type="match status" value="1"/>
</dbReference>
<evidence type="ECO:0000313" key="10">
    <source>
        <dbReference type="EMBL" id="ALU39427.1"/>
    </source>
</evidence>
<evidence type="ECO:0000256" key="5">
    <source>
        <dbReference type="ARBA" id="ARBA00047199"/>
    </source>
</evidence>
<dbReference type="PIRSF" id="PIRSF001434">
    <property type="entry name" value="CGS"/>
    <property type="match status" value="1"/>
</dbReference>
<organism evidence="10 12">
    <name type="scientific">Kocuria flava</name>
    <dbReference type="NCBI Taxonomy" id="446860"/>
    <lineage>
        <taxon>Bacteria</taxon>
        <taxon>Bacillati</taxon>
        <taxon>Actinomycetota</taxon>
        <taxon>Actinomycetes</taxon>
        <taxon>Micrococcales</taxon>
        <taxon>Micrococcaceae</taxon>
        <taxon>Kocuria</taxon>
    </lineage>
</organism>
<keyword evidence="3 8" id="KW-0663">Pyridoxal phosphate</keyword>
<dbReference type="Proteomes" id="UP000321155">
    <property type="component" value="Unassembled WGS sequence"/>
</dbReference>
<proteinExistence type="inferred from homology"/>
<name>A0A0U3GJB0_9MICC</name>
<keyword evidence="13" id="KW-1185">Reference proteome</keyword>
<dbReference type="RefSeq" id="WP_058858137.1">
    <property type="nucleotide sequence ID" value="NZ_BJZR01000040.1"/>
</dbReference>
<evidence type="ECO:0000256" key="4">
    <source>
        <dbReference type="ARBA" id="ARBA00047175"/>
    </source>
</evidence>
<dbReference type="GO" id="GO:0030170">
    <property type="term" value="F:pyridoxal phosphate binding"/>
    <property type="evidence" value="ECO:0007669"/>
    <property type="project" value="InterPro"/>
</dbReference>
<dbReference type="FunFam" id="3.40.640.10:FF:000046">
    <property type="entry name" value="Cystathionine gamma-lyase"/>
    <property type="match status" value="1"/>
</dbReference>
<dbReference type="GO" id="GO:0019346">
    <property type="term" value="P:transsulfuration"/>
    <property type="evidence" value="ECO:0007669"/>
    <property type="project" value="InterPro"/>
</dbReference>
<dbReference type="OrthoDB" id="9780685at2"/>
<dbReference type="InterPro" id="IPR015422">
    <property type="entry name" value="PyrdxlP-dep_Trfase_small"/>
</dbReference>
<evidence type="ECO:0000256" key="9">
    <source>
        <dbReference type="RuleBase" id="RU362118"/>
    </source>
</evidence>
<dbReference type="KEGG" id="kfv:AS188_06315"/>
<evidence type="ECO:0000256" key="2">
    <source>
        <dbReference type="ARBA" id="ARBA00009077"/>
    </source>
</evidence>
<dbReference type="PANTHER" id="PTHR11808">
    <property type="entry name" value="TRANS-SULFURATION ENZYME FAMILY MEMBER"/>
    <property type="match status" value="1"/>
</dbReference>
<dbReference type="CDD" id="cd00614">
    <property type="entry name" value="CGS_like"/>
    <property type="match status" value="1"/>
</dbReference>
<accession>A0A0U3GJB0</accession>
<reference evidence="11 13" key="2">
    <citation type="submission" date="2019-07" db="EMBL/GenBank/DDBJ databases">
        <title>Whole genome shotgun sequence of Kocuria flava NBRC 107626.</title>
        <authorList>
            <person name="Hosoyama A."/>
            <person name="Uohara A."/>
            <person name="Ohji S."/>
            <person name="Ichikawa N."/>
        </authorList>
    </citation>
    <scope>NUCLEOTIDE SEQUENCE [LARGE SCALE GENOMIC DNA]</scope>
    <source>
        <strain evidence="11 13">NBRC 107626</strain>
    </source>
</reference>
<dbReference type="GO" id="GO:0019343">
    <property type="term" value="P:cysteine biosynthetic process via cystathionine"/>
    <property type="evidence" value="ECO:0007669"/>
    <property type="project" value="TreeGrafter"/>
</dbReference>
<dbReference type="STRING" id="446860.AS188_06315"/>
<comment type="catalytic activity">
    <reaction evidence="6">
        <text>L-homocysteine + H2O = 2-oxobutanoate + hydrogen sulfide + NH4(+) + H(+)</text>
        <dbReference type="Rhea" id="RHEA:14501"/>
        <dbReference type="ChEBI" id="CHEBI:15377"/>
        <dbReference type="ChEBI" id="CHEBI:15378"/>
        <dbReference type="ChEBI" id="CHEBI:16763"/>
        <dbReference type="ChEBI" id="CHEBI:28938"/>
        <dbReference type="ChEBI" id="CHEBI:29919"/>
        <dbReference type="ChEBI" id="CHEBI:58199"/>
        <dbReference type="EC" id="4.4.1.2"/>
    </reaction>
    <physiologicalReaction direction="left-to-right" evidence="6">
        <dbReference type="Rhea" id="RHEA:14502"/>
    </physiologicalReaction>
</comment>
<comment type="catalytic activity">
    <reaction evidence="7">
        <text>L-methionine + H2O = methanethiol + 2-oxobutanoate + NH4(+)</text>
        <dbReference type="Rhea" id="RHEA:23800"/>
        <dbReference type="ChEBI" id="CHEBI:15377"/>
        <dbReference type="ChEBI" id="CHEBI:16007"/>
        <dbReference type="ChEBI" id="CHEBI:16763"/>
        <dbReference type="ChEBI" id="CHEBI:28938"/>
        <dbReference type="ChEBI" id="CHEBI:57844"/>
        <dbReference type="EC" id="4.4.1.11"/>
    </reaction>
    <physiologicalReaction direction="left-to-right" evidence="7">
        <dbReference type="Rhea" id="RHEA:23801"/>
    </physiologicalReaction>
</comment>
<dbReference type="Gene3D" id="3.40.640.10">
    <property type="entry name" value="Type I PLP-dependent aspartate aminotransferase-like (Major domain)"/>
    <property type="match status" value="1"/>
</dbReference>
<dbReference type="EMBL" id="CP013254">
    <property type="protein sequence ID" value="ALU39427.1"/>
    <property type="molecule type" value="Genomic_DNA"/>
</dbReference>
<dbReference type="PANTHER" id="PTHR11808:SF15">
    <property type="entry name" value="CYSTATHIONINE GAMMA-LYASE"/>
    <property type="match status" value="1"/>
</dbReference>
<evidence type="ECO:0000256" key="8">
    <source>
        <dbReference type="PIRSR" id="PIRSR001434-2"/>
    </source>
</evidence>
<comment type="cofactor">
    <cofactor evidence="1 9">
        <name>pyridoxal 5'-phosphate</name>
        <dbReference type="ChEBI" id="CHEBI:597326"/>
    </cofactor>
</comment>
<comment type="similarity">
    <text evidence="2 9">Belongs to the trans-sulfuration enzymes family.</text>
</comment>
<dbReference type="InterPro" id="IPR015421">
    <property type="entry name" value="PyrdxlP-dep_Trfase_major"/>
</dbReference>
<dbReference type="Proteomes" id="UP000057181">
    <property type="component" value="Chromosome"/>
</dbReference>
<protein>
    <recommendedName>
        <fullName evidence="4">homocysteine desulfhydrase</fullName>
        <ecNumber evidence="4">4.4.1.2</ecNumber>
    </recommendedName>
    <alternativeName>
        <fullName evidence="5">Homocysteine desulfhydrase</fullName>
    </alternativeName>
</protein>
<evidence type="ECO:0000256" key="7">
    <source>
        <dbReference type="ARBA" id="ARBA00052699"/>
    </source>
</evidence>
<gene>
    <name evidence="10" type="ORF">AS188_06315</name>
    <name evidence="11" type="ORF">KFL01_16540</name>
</gene>
<evidence type="ECO:0000256" key="1">
    <source>
        <dbReference type="ARBA" id="ARBA00001933"/>
    </source>
</evidence>
<dbReference type="GO" id="GO:0005737">
    <property type="term" value="C:cytoplasm"/>
    <property type="evidence" value="ECO:0007669"/>
    <property type="project" value="TreeGrafter"/>
</dbReference>